<evidence type="ECO:0000313" key="3">
    <source>
        <dbReference type="Proteomes" id="UP000012960"/>
    </source>
</evidence>
<dbReference type="EMBL" id="HG996472">
    <property type="protein sequence ID" value="CAG1831301.1"/>
    <property type="molecule type" value="Genomic_DNA"/>
</dbReference>
<organism evidence="2 3">
    <name type="scientific">Musa acuminata subsp. malaccensis</name>
    <name type="common">Wild banana</name>
    <name type="synonym">Musa malaccensis</name>
    <dbReference type="NCBI Taxonomy" id="214687"/>
    <lineage>
        <taxon>Eukaryota</taxon>
        <taxon>Viridiplantae</taxon>
        <taxon>Streptophyta</taxon>
        <taxon>Embryophyta</taxon>
        <taxon>Tracheophyta</taxon>
        <taxon>Spermatophyta</taxon>
        <taxon>Magnoliopsida</taxon>
        <taxon>Liliopsida</taxon>
        <taxon>Zingiberales</taxon>
        <taxon>Musaceae</taxon>
        <taxon>Musa</taxon>
    </lineage>
</organism>
<gene>
    <name evidence="1" type="ORF">GSMUA_345550.1</name>
</gene>
<dbReference type="AlphaFoldDB" id="A0A804K5P8"/>
<dbReference type="EnsemblPlants" id="Ma08_t12050.1">
    <property type="protein sequence ID" value="Ma08_p12050.1"/>
    <property type="gene ID" value="Ma08_g12050"/>
</dbReference>
<name>A0A804K5P8_MUSAM</name>
<dbReference type="Gramene" id="Ma08_t12050.1">
    <property type="protein sequence ID" value="Ma08_p12050.1"/>
    <property type="gene ID" value="Ma08_g12050"/>
</dbReference>
<evidence type="ECO:0000313" key="2">
    <source>
        <dbReference type="EnsemblPlants" id="Ma08_p12050.1"/>
    </source>
</evidence>
<reference evidence="2" key="2">
    <citation type="submission" date="2021-05" db="UniProtKB">
        <authorList>
            <consortium name="EnsemblPlants"/>
        </authorList>
    </citation>
    <scope>IDENTIFICATION</scope>
    <source>
        <strain evidence="2">subsp. malaccensis</strain>
    </source>
</reference>
<sequence length="115" mass="13175">MDEKVKLLFLLLSLLLFLHITIRAIFFVDKVDDIRRIRIKYFTFPPFMCQSFLACMFSWSTATCGSCIQEPKVRLVSARLLSSESPELNFAKRPGLAFEPLRVVFINVPGVSSLQ</sequence>
<accession>A0A804K5P8</accession>
<protein>
    <submittedName>
        <fullName evidence="1">(wild Malaysian banana) hypothetical protein</fullName>
    </submittedName>
</protein>
<evidence type="ECO:0000313" key="1">
    <source>
        <dbReference type="EMBL" id="CAG1831301.1"/>
    </source>
</evidence>
<reference evidence="1" key="1">
    <citation type="submission" date="2021-03" db="EMBL/GenBank/DDBJ databases">
        <authorList>
            <consortium name="Genoscope - CEA"/>
            <person name="William W."/>
        </authorList>
    </citation>
    <scope>NUCLEOTIDE SEQUENCE</scope>
    <source>
        <strain evidence="1">Doubled-haploid Pahang</strain>
    </source>
</reference>
<proteinExistence type="predicted"/>
<keyword evidence="3" id="KW-1185">Reference proteome</keyword>
<dbReference type="Proteomes" id="UP000012960">
    <property type="component" value="Unplaced"/>
</dbReference>
<dbReference type="InParanoid" id="A0A804K5P8"/>